<reference evidence="1 2" key="1">
    <citation type="journal article" date="2017" name="Int. J. Syst. Evol. Microbiol.">
        <title>Ramlibacter monticola sp. nov., isolated from forest soil.</title>
        <authorList>
            <person name="Chaudhary D.K."/>
            <person name="Kim J."/>
        </authorList>
    </citation>
    <scope>NUCLEOTIDE SEQUENCE [LARGE SCALE GENOMIC DNA]</scope>
    <source>
        <strain evidence="1 2">KACC 19175</strain>
    </source>
</reference>
<dbReference type="Proteomes" id="UP000599109">
    <property type="component" value="Unassembled WGS sequence"/>
</dbReference>
<protein>
    <submittedName>
        <fullName evidence="1">Uncharacterized protein</fullName>
    </submittedName>
</protein>
<keyword evidence="2" id="KW-1185">Reference proteome</keyword>
<name>A0A936Z3G2_9BURK</name>
<dbReference type="AlphaFoldDB" id="A0A936Z3G2"/>
<comment type="caution">
    <text evidence="1">The sequence shown here is derived from an EMBL/GenBank/DDBJ whole genome shotgun (WGS) entry which is preliminary data.</text>
</comment>
<proteinExistence type="predicted"/>
<sequence length="56" mass="6345">MMVACEASGRVRAAFRELGHDAWSSEDRWMLCARTYEGVAQAMAQQWGCECCEEVQ</sequence>
<evidence type="ECO:0000313" key="2">
    <source>
        <dbReference type="Proteomes" id="UP000599109"/>
    </source>
</evidence>
<dbReference type="EMBL" id="JAEQNE010000008">
    <property type="protein sequence ID" value="MBL0394325.1"/>
    <property type="molecule type" value="Genomic_DNA"/>
</dbReference>
<accession>A0A936Z3G2</accession>
<dbReference type="RefSeq" id="WP_201677002.1">
    <property type="nucleotide sequence ID" value="NZ_JAEQNE010000008.1"/>
</dbReference>
<gene>
    <name evidence="1" type="ORF">JJ685_24510</name>
</gene>
<organism evidence="1 2">
    <name type="scientific">Ramlibacter monticola</name>
    <dbReference type="NCBI Taxonomy" id="1926872"/>
    <lineage>
        <taxon>Bacteria</taxon>
        <taxon>Pseudomonadati</taxon>
        <taxon>Pseudomonadota</taxon>
        <taxon>Betaproteobacteria</taxon>
        <taxon>Burkholderiales</taxon>
        <taxon>Comamonadaceae</taxon>
        <taxon>Ramlibacter</taxon>
    </lineage>
</organism>
<evidence type="ECO:0000313" key="1">
    <source>
        <dbReference type="EMBL" id="MBL0394325.1"/>
    </source>
</evidence>